<keyword evidence="2" id="KW-1185">Reference proteome</keyword>
<protein>
    <submittedName>
        <fullName evidence="1">Uncharacterized protein</fullName>
    </submittedName>
</protein>
<evidence type="ECO:0000313" key="2">
    <source>
        <dbReference type="Proteomes" id="UP000237438"/>
    </source>
</evidence>
<gene>
    <name evidence="1" type="ORF">EPUL_006678</name>
</gene>
<proteinExistence type="predicted"/>
<dbReference type="EMBL" id="PEDP01009011">
    <property type="protein sequence ID" value="POS81713.1"/>
    <property type="molecule type" value="Genomic_DNA"/>
</dbReference>
<dbReference type="OrthoDB" id="3600072at2759"/>
<reference evidence="1 2" key="1">
    <citation type="submission" date="2017-10" db="EMBL/GenBank/DDBJ databases">
        <title>Development of genomic resources for the powdery mildew, Erysiphe pulchra.</title>
        <authorList>
            <person name="Wadl P.A."/>
            <person name="Mack B.M."/>
            <person name="Moore G."/>
            <person name="Beltz S.B."/>
        </authorList>
    </citation>
    <scope>NUCLEOTIDE SEQUENCE [LARGE SCALE GENOMIC DNA]</scope>
    <source>
        <strain evidence="1">Cflorida</strain>
    </source>
</reference>
<organism evidence="1 2">
    <name type="scientific">Erysiphe pulchra</name>
    <dbReference type="NCBI Taxonomy" id="225359"/>
    <lineage>
        <taxon>Eukaryota</taxon>
        <taxon>Fungi</taxon>
        <taxon>Dikarya</taxon>
        <taxon>Ascomycota</taxon>
        <taxon>Pezizomycotina</taxon>
        <taxon>Leotiomycetes</taxon>
        <taxon>Erysiphales</taxon>
        <taxon>Erysiphaceae</taxon>
        <taxon>Erysiphe</taxon>
    </lineage>
</organism>
<dbReference type="Proteomes" id="UP000237438">
    <property type="component" value="Unassembled WGS sequence"/>
</dbReference>
<accession>A0A2S4PI74</accession>
<dbReference type="AlphaFoldDB" id="A0A2S4PI74"/>
<feature type="non-terminal residue" evidence="1">
    <location>
        <position position="1"/>
    </location>
</feature>
<comment type="caution">
    <text evidence="1">The sequence shown here is derived from an EMBL/GenBank/DDBJ whole genome shotgun (WGS) entry which is preliminary data.</text>
</comment>
<sequence length="319" mass="36190">FNETAIRAESTDPIASAYLTDRKFHERIQTSRQNSSHNHLSHNNTLPNSNPKKCFVCRQVGCWSTNHSQQERTNARVRFTKALKAYVLQHDHSGDNENMNDTEALILVIDEYSIHDNQFNSDPNCFYTSISKVTAQDAKNRFQVLANQSTYHTLTHDHLNSDHFLVNNRYSSERFHGIMLDTGASYSSIAGFGQVQAYIAEFNACMDTSSTGNLCAKFGVGESKSIGIINVSSPIGPIKFYVIEADTPFLLCLQDMDKLGIFFNNTTDTIETHNQSIPIVRKFGHPFLVWGHESMNFLTETELRQLHRRFGHPPVNRLV</sequence>
<name>A0A2S4PI74_9PEZI</name>
<feature type="non-terminal residue" evidence="1">
    <location>
        <position position="319"/>
    </location>
</feature>
<evidence type="ECO:0000313" key="1">
    <source>
        <dbReference type="EMBL" id="POS81713.1"/>
    </source>
</evidence>